<evidence type="ECO:0000256" key="6">
    <source>
        <dbReference type="ARBA" id="ARBA00029467"/>
    </source>
</evidence>
<dbReference type="InterPro" id="IPR052222">
    <property type="entry name" value="DESIGUAL"/>
</dbReference>
<protein>
    <submittedName>
        <fullName evidence="8">Uncharacterized protein</fullName>
    </submittedName>
</protein>
<keyword evidence="4 7" id="KW-1133">Transmembrane helix</keyword>
<feature type="transmembrane region" description="Helical" evidence="7">
    <location>
        <begin position="78"/>
        <end position="96"/>
    </location>
</feature>
<dbReference type="PANTHER" id="PTHR31769">
    <property type="entry name" value="OS07G0462200 PROTEIN-RELATED"/>
    <property type="match status" value="1"/>
</dbReference>
<comment type="caution">
    <text evidence="8">The sequence shown here is derived from an EMBL/GenBank/DDBJ whole genome shotgun (WGS) entry which is preliminary data.</text>
</comment>
<dbReference type="Proteomes" id="UP001177140">
    <property type="component" value="Unassembled WGS sequence"/>
</dbReference>
<feature type="transmembrane region" description="Helical" evidence="7">
    <location>
        <begin position="116"/>
        <end position="138"/>
    </location>
</feature>
<organism evidence="8 9">
    <name type="scientific">Papaver nudicaule</name>
    <name type="common">Iceland poppy</name>
    <dbReference type="NCBI Taxonomy" id="74823"/>
    <lineage>
        <taxon>Eukaryota</taxon>
        <taxon>Viridiplantae</taxon>
        <taxon>Streptophyta</taxon>
        <taxon>Embryophyta</taxon>
        <taxon>Tracheophyta</taxon>
        <taxon>Spermatophyta</taxon>
        <taxon>Magnoliopsida</taxon>
        <taxon>Ranunculales</taxon>
        <taxon>Papaveraceae</taxon>
        <taxon>Papaveroideae</taxon>
        <taxon>Papaver</taxon>
    </lineage>
</organism>
<keyword evidence="2 7" id="KW-0812">Transmembrane</keyword>
<dbReference type="EMBL" id="JAJJMA010181361">
    <property type="protein sequence ID" value="MCL7037631.1"/>
    <property type="molecule type" value="Genomic_DNA"/>
</dbReference>
<feature type="transmembrane region" description="Helical" evidence="7">
    <location>
        <begin position="51"/>
        <end position="71"/>
    </location>
</feature>
<sequence>MEIINRALVVCVTVGFLGLLAFSLGLSAEIKRIKVSDVTFTSYHECTHPRSVAFALGLTASLSLIIANVIINVSAGSFCCLLSLAVLLLLAGTSLNDYKSSKGSTIVGTKCYLVKPGVFVGGAVVSLVNVATGIVYYLMTVSMIKKLEGENGGAVGYPNPGKGIQLA</sequence>
<proteinExistence type="inferred from homology"/>
<keyword evidence="3" id="KW-0732">Signal</keyword>
<reference evidence="8" key="1">
    <citation type="submission" date="2022-03" db="EMBL/GenBank/DDBJ databases">
        <title>A functionally conserved STORR gene fusion in Papaver species that diverged 16.8 million years ago.</title>
        <authorList>
            <person name="Catania T."/>
        </authorList>
    </citation>
    <scope>NUCLEOTIDE SEQUENCE</scope>
    <source>
        <strain evidence="8">S-191538</strain>
    </source>
</reference>
<dbReference type="GO" id="GO:0012505">
    <property type="term" value="C:endomembrane system"/>
    <property type="evidence" value="ECO:0007669"/>
    <property type="project" value="UniProtKB-SubCell"/>
</dbReference>
<evidence type="ECO:0000313" key="9">
    <source>
        <dbReference type="Proteomes" id="UP001177140"/>
    </source>
</evidence>
<evidence type="ECO:0000256" key="3">
    <source>
        <dbReference type="ARBA" id="ARBA00022729"/>
    </source>
</evidence>
<evidence type="ECO:0000256" key="5">
    <source>
        <dbReference type="ARBA" id="ARBA00023136"/>
    </source>
</evidence>
<keyword evidence="9" id="KW-1185">Reference proteome</keyword>
<comment type="subcellular location">
    <subcellularLocation>
        <location evidence="1">Endomembrane system</location>
        <topology evidence="1">Multi-pass membrane protein</topology>
    </subcellularLocation>
</comment>
<comment type="similarity">
    <text evidence="6">Belongs to the DESIGUAL family.</text>
</comment>
<dbReference type="Pfam" id="PF06749">
    <property type="entry name" value="DUF1218"/>
    <property type="match status" value="1"/>
</dbReference>
<name>A0AA41SLJ1_PAPNU</name>
<accession>A0AA41SLJ1</accession>
<evidence type="ECO:0000256" key="1">
    <source>
        <dbReference type="ARBA" id="ARBA00004127"/>
    </source>
</evidence>
<evidence type="ECO:0000256" key="7">
    <source>
        <dbReference type="SAM" id="Phobius"/>
    </source>
</evidence>
<dbReference type="InterPro" id="IPR009606">
    <property type="entry name" value="DEAL/Modifying_wall_lignin1/2"/>
</dbReference>
<gene>
    <name evidence="8" type="ORF">MKW94_014655</name>
</gene>
<dbReference type="AlphaFoldDB" id="A0AA41SLJ1"/>
<evidence type="ECO:0000313" key="8">
    <source>
        <dbReference type="EMBL" id="MCL7037631.1"/>
    </source>
</evidence>
<evidence type="ECO:0000256" key="2">
    <source>
        <dbReference type="ARBA" id="ARBA00022692"/>
    </source>
</evidence>
<keyword evidence="5 7" id="KW-0472">Membrane</keyword>
<evidence type="ECO:0000256" key="4">
    <source>
        <dbReference type="ARBA" id="ARBA00022989"/>
    </source>
</evidence>